<feature type="region of interest" description="Disordered" evidence="6">
    <location>
        <begin position="1039"/>
        <end position="1059"/>
    </location>
</feature>
<keyword evidence="5" id="KW-0496">Mitochondrion</keyword>
<evidence type="ECO:0000256" key="3">
    <source>
        <dbReference type="ARBA" id="ARBA00022787"/>
    </source>
</evidence>
<dbReference type="Pfam" id="PF17862">
    <property type="entry name" value="AAA_lid_3"/>
    <property type="match status" value="1"/>
</dbReference>
<feature type="compositionally biased region" description="Low complexity" evidence="6">
    <location>
        <begin position="1039"/>
        <end position="1053"/>
    </location>
</feature>
<dbReference type="InterPro" id="IPR041569">
    <property type="entry name" value="AAA_lid_3"/>
</dbReference>
<dbReference type="PANTHER" id="PTHR45644:SF56">
    <property type="entry name" value="AAA ATPASE, PUTATIVE (AFU_ORTHOLOGUE AFUA_2G12920)-RELATED"/>
    <property type="match status" value="1"/>
</dbReference>
<feature type="domain" description="AAA+ ATPase" evidence="7">
    <location>
        <begin position="832"/>
        <end position="973"/>
    </location>
</feature>
<evidence type="ECO:0000256" key="1">
    <source>
        <dbReference type="ARBA" id="ARBA00004572"/>
    </source>
</evidence>
<accession>A0A9P6H8J9</accession>
<organism evidence="8 9">
    <name type="scientific">Thelephora terrestris</name>
    <dbReference type="NCBI Taxonomy" id="56493"/>
    <lineage>
        <taxon>Eukaryota</taxon>
        <taxon>Fungi</taxon>
        <taxon>Dikarya</taxon>
        <taxon>Basidiomycota</taxon>
        <taxon>Agaricomycotina</taxon>
        <taxon>Agaricomycetes</taxon>
        <taxon>Thelephorales</taxon>
        <taxon>Thelephoraceae</taxon>
        <taxon>Thelephora</taxon>
    </lineage>
</organism>
<dbReference type="OrthoDB" id="39734at2759"/>
<evidence type="ECO:0000256" key="2">
    <source>
        <dbReference type="ARBA" id="ARBA00022741"/>
    </source>
</evidence>
<dbReference type="PANTHER" id="PTHR45644">
    <property type="entry name" value="AAA ATPASE, PUTATIVE (AFU_ORTHOLOGUE AFUA_2G12920)-RELATED-RELATED"/>
    <property type="match status" value="1"/>
</dbReference>
<dbReference type="PROSITE" id="PS00674">
    <property type="entry name" value="AAA"/>
    <property type="match status" value="1"/>
</dbReference>
<feature type="compositionally biased region" description="Basic and acidic residues" evidence="6">
    <location>
        <begin position="441"/>
        <end position="454"/>
    </location>
</feature>
<feature type="compositionally biased region" description="Polar residues" evidence="6">
    <location>
        <begin position="17"/>
        <end position="31"/>
    </location>
</feature>
<dbReference type="Proteomes" id="UP000736335">
    <property type="component" value="Unassembled WGS sequence"/>
</dbReference>
<protein>
    <submittedName>
        <fullName evidence="8">AAA-domain-containing protein</fullName>
    </submittedName>
</protein>
<dbReference type="Pfam" id="PF00004">
    <property type="entry name" value="AAA"/>
    <property type="match status" value="1"/>
</dbReference>
<proteinExistence type="predicted"/>
<dbReference type="AlphaFoldDB" id="A0A9P6H8J9"/>
<dbReference type="InterPro" id="IPR051701">
    <property type="entry name" value="Mito_OM_Translocase_MSP1"/>
</dbReference>
<feature type="compositionally biased region" description="Low complexity" evidence="6">
    <location>
        <begin position="1164"/>
        <end position="1174"/>
    </location>
</feature>
<dbReference type="EMBL" id="WIUZ02000016">
    <property type="protein sequence ID" value="KAF9780481.1"/>
    <property type="molecule type" value="Genomic_DNA"/>
</dbReference>
<feature type="compositionally biased region" description="Low complexity" evidence="6">
    <location>
        <begin position="57"/>
        <end position="68"/>
    </location>
</feature>
<dbReference type="GO" id="GO:0016887">
    <property type="term" value="F:ATP hydrolysis activity"/>
    <property type="evidence" value="ECO:0007669"/>
    <property type="project" value="InterPro"/>
</dbReference>
<feature type="region of interest" description="Disordered" evidence="6">
    <location>
        <begin position="549"/>
        <end position="588"/>
    </location>
</feature>
<feature type="compositionally biased region" description="Basic and acidic residues" evidence="6">
    <location>
        <begin position="733"/>
        <end position="743"/>
    </location>
</feature>
<name>A0A9P6H8J9_9AGAM</name>
<dbReference type="InterPro" id="IPR003959">
    <property type="entry name" value="ATPase_AAA_core"/>
</dbReference>
<dbReference type="SUPFAM" id="SSF52540">
    <property type="entry name" value="P-loop containing nucleoside triphosphate hydrolases"/>
    <property type="match status" value="1"/>
</dbReference>
<evidence type="ECO:0000313" key="8">
    <source>
        <dbReference type="EMBL" id="KAF9780481.1"/>
    </source>
</evidence>
<reference evidence="8" key="2">
    <citation type="submission" date="2020-11" db="EMBL/GenBank/DDBJ databases">
        <authorList>
            <consortium name="DOE Joint Genome Institute"/>
            <person name="Kuo A."/>
            <person name="Miyauchi S."/>
            <person name="Kiss E."/>
            <person name="Drula E."/>
            <person name="Kohler A."/>
            <person name="Sanchez-Garcia M."/>
            <person name="Andreopoulos B."/>
            <person name="Barry K.W."/>
            <person name="Bonito G."/>
            <person name="Buee M."/>
            <person name="Carver A."/>
            <person name="Chen C."/>
            <person name="Cichocki N."/>
            <person name="Clum A."/>
            <person name="Culley D."/>
            <person name="Crous P.W."/>
            <person name="Fauchery L."/>
            <person name="Girlanda M."/>
            <person name="Hayes R."/>
            <person name="Keri Z."/>
            <person name="Labutti K."/>
            <person name="Lipzen A."/>
            <person name="Lombard V."/>
            <person name="Magnuson J."/>
            <person name="Maillard F."/>
            <person name="Morin E."/>
            <person name="Murat C."/>
            <person name="Nolan M."/>
            <person name="Ohm R."/>
            <person name="Pangilinan J."/>
            <person name="Pereira M."/>
            <person name="Perotto S."/>
            <person name="Peter M."/>
            <person name="Riley R."/>
            <person name="Sitrit Y."/>
            <person name="Stielow B."/>
            <person name="Szollosi G."/>
            <person name="Zifcakova L."/>
            <person name="Stursova M."/>
            <person name="Spatafora J.W."/>
            <person name="Tedersoo L."/>
            <person name="Vaario L.-M."/>
            <person name="Yamada A."/>
            <person name="Yan M."/>
            <person name="Wang P."/>
            <person name="Xu J."/>
            <person name="Bruns T."/>
            <person name="Baldrian P."/>
            <person name="Vilgalys R."/>
            <person name="Henrissat B."/>
            <person name="Grigoriev I.V."/>
            <person name="Hibbett D."/>
            <person name="Nagy L.G."/>
            <person name="Martin F.M."/>
        </authorList>
    </citation>
    <scope>NUCLEOTIDE SEQUENCE</scope>
    <source>
        <strain evidence="8">UH-Tt-Lm1</strain>
    </source>
</reference>
<dbReference type="Gene3D" id="1.10.8.60">
    <property type="match status" value="1"/>
</dbReference>
<dbReference type="InterPro" id="IPR027417">
    <property type="entry name" value="P-loop_NTPase"/>
</dbReference>
<evidence type="ECO:0000313" key="9">
    <source>
        <dbReference type="Proteomes" id="UP000736335"/>
    </source>
</evidence>
<keyword evidence="4" id="KW-0067">ATP-binding</keyword>
<evidence type="ECO:0000259" key="7">
    <source>
        <dbReference type="SMART" id="SM00382"/>
    </source>
</evidence>
<evidence type="ECO:0000256" key="5">
    <source>
        <dbReference type="ARBA" id="ARBA00023128"/>
    </source>
</evidence>
<feature type="compositionally biased region" description="Polar residues" evidence="6">
    <location>
        <begin position="426"/>
        <end position="440"/>
    </location>
</feature>
<feature type="region of interest" description="Disordered" evidence="6">
    <location>
        <begin position="141"/>
        <end position="160"/>
    </location>
</feature>
<dbReference type="Gene3D" id="3.40.50.300">
    <property type="entry name" value="P-loop containing nucleotide triphosphate hydrolases"/>
    <property type="match status" value="1"/>
</dbReference>
<feature type="region of interest" description="Disordered" evidence="6">
    <location>
        <begin position="1071"/>
        <end position="1097"/>
    </location>
</feature>
<dbReference type="SMART" id="SM00382">
    <property type="entry name" value="AAA"/>
    <property type="match status" value="1"/>
</dbReference>
<feature type="region of interest" description="Disordered" evidence="6">
    <location>
        <begin position="1164"/>
        <end position="1183"/>
    </location>
</feature>
<comment type="caution">
    <text evidence="8">The sequence shown here is derived from an EMBL/GenBank/DDBJ whole genome shotgun (WGS) entry which is preliminary data.</text>
</comment>
<feature type="region of interest" description="Disordered" evidence="6">
    <location>
        <begin position="406"/>
        <end position="474"/>
    </location>
</feature>
<keyword evidence="3" id="KW-0472">Membrane</keyword>
<feature type="region of interest" description="Disordered" evidence="6">
    <location>
        <begin position="1"/>
        <end position="131"/>
    </location>
</feature>
<feature type="region of interest" description="Disordered" evidence="6">
    <location>
        <begin position="331"/>
        <end position="354"/>
    </location>
</feature>
<reference evidence="8" key="1">
    <citation type="journal article" date="2020" name="Nat. Commun.">
        <title>Large-scale genome sequencing of mycorrhizal fungi provides insights into the early evolution of symbiotic traits.</title>
        <authorList>
            <person name="Miyauchi S."/>
            <person name="Kiss E."/>
            <person name="Kuo A."/>
            <person name="Drula E."/>
            <person name="Kohler A."/>
            <person name="Sanchez-Garcia M."/>
            <person name="Morin E."/>
            <person name="Andreopoulos B."/>
            <person name="Barry K.W."/>
            <person name="Bonito G."/>
            <person name="Buee M."/>
            <person name="Carver A."/>
            <person name="Chen C."/>
            <person name="Cichocki N."/>
            <person name="Clum A."/>
            <person name="Culley D."/>
            <person name="Crous P.W."/>
            <person name="Fauchery L."/>
            <person name="Girlanda M."/>
            <person name="Hayes R.D."/>
            <person name="Keri Z."/>
            <person name="LaButti K."/>
            <person name="Lipzen A."/>
            <person name="Lombard V."/>
            <person name="Magnuson J."/>
            <person name="Maillard F."/>
            <person name="Murat C."/>
            <person name="Nolan M."/>
            <person name="Ohm R.A."/>
            <person name="Pangilinan J."/>
            <person name="Pereira M.F."/>
            <person name="Perotto S."/>
            <person name="Peter M."/>
            <person name="Pfister S."/>
            <person name="Riley R."/>
            <person name="Sitrit Y."/>
            <person name="Stielow J.B."/>
            <person name="Szollosi G."/>
            <person name="Zifcakova L."/>
            <person name="Stursova M."/>
            <person name="Spatafora J.W."/>
            <person name="Tedersoo L."/>
            <person name="Vaario L.M."/>
            <person name="Yamada A."/>
            <person name="Yan M."/>
            <person name="Wang P."/>
            <person name="Xu J."/>
            <person name="Bruns T."/>
            <person name="Baldrian P."/>
            <person name="Vilgalys R."/>
            <person name="Dunand C."/>
            <person name="Henrissat B."/>
            <person name="Grigoriev I.V."/>
            <person name="Hibbett D."/>
            <person name="Nagy L.G."/>
            <person name="Martin F.M."/>
        </authorList>
    </citation>
    <scope>NUCLEOTIDE SEQUENCE</scope>
    <source>
        <strain evidence="8">UH-Tt-Lm1</strain>
    </source>
</reference>
<dbReference type="InterPro" id="IPR003960">
    <property type="entry name" value="ATPase_AAA_CS"/>
</dbReference>
<feature type="region of interest" description="Disordered" evidence="6">
    <location>
        <begin position="730"/>
        <end position="761"/>
    </location>
</feature>
<keyword evidence="3" id="KW-1000">Mitochondrion outer membrane</keyword>
<dbReference type="GO" id="GO:0005741">
    <property type="term" value="C:mitochondrial outer membrane"/>
    <property type="evidence" value="ECO:0007669"/>
    <property type="project" value="UniProtKB-SubCell"/>
</dbReference>
<feature type="compositionally biased region" description="Polar residues" evidence="6">
    <location>
        <begin position="500"/>
        <end position="520"/>
    </location>
</feature>
<feature type="compositionally biased region" description="Polar residues" evidence="6">
    <location>
        <begin position="141"/>
        <end position="158"/>
    </location>
</feature>
<dbReference type="InterPro" id="IPR003593">
    <property type="entry name" value="AAA+_ATPase"/>
</dbReference>
<keyword evidence="2" id="KW-0547">Nucleotide-binding</keyword>
<evidence type="ECO:0000256" key="4">
    <source>
        <dbReference type="ARBA" id="ARBA00022840"/>
    </source>
</evidence>
<gene>
    <name evidence="8" type="ORF">BJ322DRAFT_1128874</name>
</gene>
<evidence type="ECO:0000256" key="6">
    <source>
        <dbReference type="SAM" id="MobiDB-lite"/>
    </source>
</evidence>
<feature type="compositionally biased region" description="Low complexity" evidence="6">
    <location>
        <begin position="1"/>
        <end position="16"/>
    </location>
</feature>
<feature type="region of interest" description="Disordered" evidence="6">
    <location>
        <begin position="500"/>
        <end position="521"/>
    </location>
</feature>
<comment type="subcellular location">
    <subcellularLocation>
        <location evidence="1">Mitochondrion outer membrane</location>
        <topology evidence="1">Single-pass membrane protein</topology>
    </subcellularLocation>
</comment>
<dbReference type="GO" id="GO:0005524">
    <property type="term" value="F:ATP binding"/>
    <property type="evidence" value="ECO:0007669"/>
    <property type="project" value="UniProtKB-KW"/>
</dbReference>
<sequence length="1183" mass="126462">MFIRSSSRSIASNISSTGTRFHQASISSTRLSRYPGRSNPKFAKRDSSSSIPPPDDQPSASSSLVPDAQPAPPPPSLPEGDALGIEKQRRRRTIITVKSSSPDDPPDAPSLQNGNAGGSGDGPSSSPHSQLPASLEILWSPESNPRTSTASDPQNANLPPSEIFEDVLDNLHVTFHPKTQHRATYTPQEGGSTVEPTLALYCPIEGGDYVIDETVKELAKRVGADVVVLDCVQLAAGSAGQFGQAASVLQLPDHPLHFQVSPTSPSQSSSKRSALAAEDEDYYYPGQFPTAHMTVHLMTPPVILNRVGTRSVSRTTQPKLKSFFDDLINVTPPPADADGTAEGSTSSSPSPRKPRIVYVRDFNTLAASASHWYPALLQSVRQRRAGPIARTTSPVLNPTTIVFGVTPPLVPKVRPSKGASGAGGVQSATNVLTNQRSAYSSERERAGGSKKSENGRTGGKGEWGEDESSDHAREKRLKERLKKWEEGEKLLLADELPTLQLNSSASEDPHSSRTGASSSEGGFPGLAGIGASGLLGPFSGVLPGAVLQNLMSSPDPRSGSGPSSSSPSVDATDGSTSPSNFFRSSVVVPSQRSVQNEKISRMNRRREINEVTVRMALASVGGTLPPLDAESLESALWKADADEIPLAKRADLVRMWDAWGRVVVVWSVVKQAADRALGSVLVSQQEHELQDQQHAKSRRIPKLTLDPTVVPWGAVARALVAKASGQSVRRHWAKETAKSGEGEERGEEGASADGRNGKEEELDEVIEKLKQDPDLDEHEQRLLGCIVDPRTLTSTFGQVHLPPHTIDSVRSIVSLPLLHPHAFQYGILKDHGITGCLLFGPPGTGKTLVVRALAKEAECRMLAVAPSDVMDMYVGEGEKLVKAVFSLARRLSPCVVFIDEIDSLFGARVSSRETGGALAHRGVITEFMSEMDGLRSSSQDQRVVVIGATNRPFDLDDAVLRRLPRRLLVDLPGEKERKEILKILLKGENVAEDVSLDEMAKRTGDFSGSDLKHLCVAAALDAVKAGVVLPWEATKPTTDGVTPVTPAAPTADASSEDGTRVLVLENDIDAWDEPLPSSDAKPASPETEPTTPERPPRVISLSNFEKALKEITPSSSESLGTLSELRKWNDEFGEGKREKKRNMWGKGSFGFIEKGEGQGEIKIATSAGSTSTTTSGGGGSSVA</sequence>
<keyword evidence="9" id="KW-1185">Reference proteome</keyword>
<feature type="compositionally biased region" description="Low complexity" evidence="6">
    <location>
        <begin position="552"/>
        <end position="575"/>
    </location>
</feature>